<dbReference type="PANTHER" id="PTHR10300:SF5">
    <property type="entry name" value="CALCIPRESSIN-2"/>
    <property type="match status" value="1"/>
</dbReference>
<dbReference type="InterPro" id="IPR035979">
    <property type="entry name" value="RBD_domain_sf"/>
</dbReference>
<comment type="similarity">
    <text evidence="1">Belongs to the RCAN family.</text>
</comment>
<evidence type="ECO:0000313" key="5">
    <source>
        <dbReference type="Proteomes" id="UP000823872"/>
    </source>
</evidence>
<dbReference type="SUPFAM" id="SSF54928">
    <property type="entry name" value="RNA-binding domain, RBD"/>
    <property type="match status" value="1"/>
</dbReference>
<evidence type="ECO:0000256" key="1">
    <source>
        <dbReference type="ARBA" id="ARBA00008209"/>
    </source>
</evidence>
<sequence length="307" mass="34526">MRGESYFIGMRSLGQQGHTPEDGELFLLCCIDRDWAVTRCFAEEAFQAITDFNDLPNSLFACNVHQSVFEGEESKDPSVSTGSLTAPLSVYPGLWRSFRVPSPRTDDGQRFQMWMDDSCLQRSSSWSMTALCFFSDPSKEKFEGLFRTYDDCVTFQLFKSFRRVRINFSNPKSAARARIELHETQFRGKKLKLYFAQVQTPETDGDKLHLAPPQPAKQFLISPPASPPVGWQPISDATPVLNYDLLYAVAKLGPGEKYELHAGTESTPSVVVHVCDSDIEEEEDPKTSPKPKIIQTRRPGLPPSVSN</sequence>
<evidence type="ECO:0000256" key="2">
    <source>
        <dbReference type="ARBA" id="ARBA00024927"/>
    </source>
</evidence>
<dbReference type="PANTHER" id="PTHR10300">
    <property type="entry name" value="CALCIPRESSIN"/>
    <property type="match status" value="1"/>
</dbReference>
<dbReference type="InterPro" id="IPR012677">
    <property type="entry name" value="Nucleotide-bd_a/b_plait_sf"/>
</dbReference>
<gene>
    <name evidence="4" type="primary">RCAN2</name>
</gene>
<name>A0ABI7YXH8_FELCA</name>
<organism evidence="4 5">
    <name type="scientific">Felis catus</name>
    <name type="common">Cat</name>
    <name type="synonym">Felis silvestris catus</name>
    <dbReference type="NCBI Taxonomy" id="9685"/>
    <lineage>
        <taxon>Eukaryota</taxon>
        <taxon>Metazoa</taxon>
        <taxon>Chordata</taxon>
        <taxon>Craniata</taxon>
        <taxon>Vertebrata</taxon>
        <taxon>Euteleostomi</taxon>
        <taxon>Mammalia</taxon>
        <taxon>Eutheria</taxon>
        <taxon>Laurasiatheria</taxon>
        <taxon>Carnivora</taxon>
        <taxon>Feliformia</taxon>
        <taxon>Felidae</taxon>
        <taxon>Felinae</taxon>
        <taxon>Felis</taxon>
    </lineage>
</organism>
<dbReference type="InterPro" id="IPR006931">
    <property type="entry name" value="Calcipressin"/>
</dbReference>
<evidence type="ECO:0000313" key="4">
    <source>
        <dbReference type="Ensembl" id="ENSFCTP00005039490.1"/>
    </source>
</evidence>
<dbReference type="Gene3D" id="3.30.70.330">
    <property type="match status" value="1"/>
</dbReference>
<reference evidence="4" key="3">
    <citation type="submission" date="2025-09" db="UniProtKB">
        <authorList>
            <consortium name="Ensembl"/>
        </authorList>
    </citation>
    <scope>IDENTIFICATION</scope>
    <source>
        <strain evidence="4">breed Abyssinian</strain>
    </source>
</reference>
<comment type="function">
    <text evidence="2">Inhibits calcineurin-dependent transcriptional responses by binding to the catalytic domain of calcineurin A. Could play a role during central nervous system development.</text>
</comment>
<keyword evidence="5" id="KW-1185">Reference proteome</keyword>
<reference evidence="4 5" key="1">
    <citation type="submission" date="2021-02" db="EMBL/GenBank/DDBJ databases">
        <title>Safari Cat Assemblies.</title>
        <authorList>
            <person name="Bredemeyer K.R."/>
            <person name="Murphy W.J."/>
        </authorList>
    </citation>
    <scope>NUCLEOTIDE SEQUENCE [LARGE SCALE GENOMIC DNA]</scope>
</reference>
<reference evidence="4" key="2">
    <citation type="submission" date="2025-08" db="UniProtKB">
        <authorList>
            <consortium name="Ensembl"/>
        </authorList>
    </citation>
    <scope>IDENTIFICATION</scope>
    <source>
        <strain evidence="4">breed Abyssinian</strain>
    </source>
</reference>
<protein>
    <recommendedName>
        <fullName evidence="6">Regulator of calcineurin 2</fullName>
    </recommendedName>
</protein>
<accession>A0ABI7YXH8</accession>
<proteinExistence type="inferred from homology"/>
<dbReference type="Ensembl" id="ENSFCTT00005053703.1">
    <property type="protein sequence ID" value="ENSFCTP00005039490.1"/>
    <property type="gene ID" value="ENSFCTG00005018650.1"/>
</dbReference>
<dbReference type="GeneTree" id="ENSGT00940000159767"/>
<feature type="region of interest" description="Disordered" evidence="3">
    <location>
        <begin position="277"/>
        <end position="307"/>
    </location>
</feature>
<evidence type="ECO:0000256" key="3">
    <source>
        <dbReference type="SAM" id="MobiDB-lite"/>
    </source>
</evidence>
<dbReference type="Proteomes" id="UP000823872">
    <property type="component" value="Chromosome B2"/>
</dbReference>
<dbReference type="Pfam" id="PF04847">
    <property type="entry name" value="Calcipressin"/>
    <property type="match status" value="1"/>
</dbReference>
<evidence type="ECO:0008006" key="6">
    <source>
        <dbReference type="Google" id="ProtNLM"/>
    </source>
</evidence>